<comment type="caution">
    <text evidence="1">The sequence shown here is derived from an EMBL/GenBank/DDBJ whole genome shotgun (WGS) entry which is preliminary data.</text>
</comment>
<evidence type="ECO:0000313" key="1">
    <source>
        <dbReference type="EMBL" id="GFF99752.1"/>
    </source>
</evidence>
<dbReference type="Proteomes" id="UP000465266">
    <property type="component" value="Unassembled WGS sequence"/>
</dbReference>
<dbReference type="EMBL" id="BLKG01000230">
    <property type="protein sequence ID" value="GFF99752.1"/>
    <property type="molecule type" value="Genomic_DNA"/>
</dbReference>
<dbReference type="InterPro" id="IPR046373">
    <property type="entry name" value="Acyl-CoA_Oxase/DH_mid-dom_sf"/>
</dbReference>
<evidence type="ECO:0000313" key="2">
    <source>
        <dbReference type="Proteomes" id="UP000465266"/>
    </source>
</evidence>
<organism evidence="1 2">
    <name type="scientific">Aspergillus udagawae</name>
    <dbReference type="NCBI Taxonomy" id="91492"/>
    <lineage>
        <taxon>Eukaryota</taxon>
        <taxon>Fungi</taxon>
        <taxon>Dikarya</taxon>
        <taxon>Ascomycota</taxon>
        <taxon>Pezizomycotina</taxon>
        <taxon>Eurotiomycetes</taxon>
        <taxon>Eurotiomycetidae</taxon>
        <taxon>Eurotiales</taxon>
        <taxon>Aspergillaceae</taxon>
        <taxon>Aspergillus</taxon>
        <taxon>Aspergillus subgen. Fumigati</taxon>
    </lineage>
</organism>
<name>A0ABQ1BE57_9EURO</name>
<accession>A0ABQ1BE57</accession>
<proteinExistence type="predicted"/>
<keyword evidence="2" id="KW-1185">Reference proteome</keyword>
<reference evidence="1 2" key="1">
    <citation type="submission" date="2020-01" db="EMBL/GenBank/DDBJ databases">
        <title>Draft genome sequence of Aspergillus udagawae IFM 53868.</title>
        <authorList>
            <person name="Takahashi H."/>
            <person name="Yaguchi T."/>
        </authorList>
    </citation>
    <scope>NUCLEOTIDE SEQUENCE [LARGE SCALE GENOMIC DNA]</scope>
    <source>
        <strain evidence="1 2">IFM 53868</strain>
    </source>
</reference>
<gene>
    <name evidence="1" type="ORF">IFM53868_10441</name>
</gene>
<sequence>MPDGHQITLVFAPNVNTSFAILGQSNYSSAIMLKRRGHKAASGSHIKYTNLRVPVGNVLCAPGTGAPIGTQSSALGGLF</sequence>
<protein>
    <submittedName>
        <fullName evidence="1">Acyl-CoA dehydrogenase</fullName>
    </submittedName>
</protein>
<dbReference type="Gene3D" id="2.40.110.10">
    <property type="entry name" value="Butyryl-CoA Dehydrogenase, subunit A, domain 2"/>
    <property type="match status" value="1"/>
</dbReference>